<dbReference type="WBParaSite" id="L893_g6295.t1">
    <property type="protein sequence ID" value="L893_g6295.t1"/>
    <property type="gene ID" value="L893_g6295"/>
</dbReference>
<evidence type="ECO:0000313" key="1">
    <source>
        <dbReference type="Proteomes" id="UP000095287"/>
    </source>
</evidence>
<proteinExistence type="predicted"/>
<reference evidence="2" key="1">
    <citation type="submission" date="2016-11" db="UniProtKB">
        <authorList>
            <consortium name="WormBaseParasite"/>
        </authorList>
    </citation>
    <scope>IDENTIFICATION</scope>
</reference>
<name>A0A1I8AJ11_9BILA</name>
<protein>
    <submittedName>
        <fullName evidence="2">Uncharacterized protein</fullName>
    </submittedName>
</protein>
<dbReference type="AlphaFoldDB" id="A0A1I8AJ11"/>
<dbReference type="Proteomes" id="UP000095287">
    <property type="component" value="Unplaced"/>
</dbReference>
<organism evidence="1 2">
    <name type="scientific">Steinernema glaseri</name>
    <dbReference type="NCBI Taxonomy" id="37863"/>
    <lineage>
        <taxon>Eukaryota</taxon>
        <taxon>Metazoa</taxon>
        <taxon>Ecdysozoa</taxon>
        <taxon>Nematoda</taxon>
        <taxon>Chromadorea</taxon>
        <taxon>Rhabditida</taxon>
        <taxon>Tylenchina</taxon>
        <taxon>Panagrolaimomorpha</taxon>
        <taxon>Strongyloidoidea</taxon>
        <taxon>Steinernematidae</taxon>
        <taxon>Steinernema</taxon>
    </lineage>
</organism>
<sequence length="133" mass="15249">MAVKLRLSQKSIPPEVTFLSGLQKHEHLQRLCRLHSRGISPAIGLFITKKMLFKRVGKWMTHNLLNFKSYSDDGTFPTNRYRALNAKLRAKGQPPPDLDMIRLMRVAESLDWTGIQGPPEKNRYIPTLPSIPE</sequence>
<keyword evidence="1" id="KW-1185">Reference proteome</keyword>
<accession>A0A1I8AJ11</accession>
<evidence type="ECO:0000313" key="2">
    <source>
        <dbReference type="WBParaSite" id="L893_g6295.t1"/>
    </source>
</evidence>